<keyword evidence="3" id="KW-1185">Reference proteome</keyword>
<dbReference type="Proteomes" id="UP000815325">
    <property type="component" value="Unassembled WGS sequence"/>
</dbReference>
<protein>
    <submittedName>
        <fullName evidence="2">SNF2 family N-terminal domain-containing protein</fullName>
    </submittedName>
</protein>
<sequence length="338" mass="39004">MQESPHFQSRRMFQVVPLMLLLLTGERKRLRREVLSNPNSFDVAVTTYDMVNSVHFGDALKHTIWWRYLILDEGHRVKNEDALISQGMRQVNRNHVIMLTGTPVQNNLHELYSLLNFMFPDVFTDSDAFDRAFNLGAGVIDASKLEAAHYLLRPFLLRRVKSEVESKLPPKVETRINCPLSEFQTFWYRRLLLRDCELLRSVEADAAQKGQIKLIGGPAAAQMPDPSPTSHWNRMMNLLMQLRKVCNHPYLFNIDAEPHFDGVTTGEDIVEASGKMQAMARVHRIGQHKPVHVYRLVSEGTVEERIQKRAESKLYLDQMVNRGSTRRERSLHTAECMP</sequence>
<dbReference type="Pfam" id="PF00176">
    <property type="entry name" value="SNF2-rel_dom"/>
    <property type="match status" value="1"/>
</dbReference>
<dbReference type="InterPro" id="IPR014001">
    <property type="entry name" value="Helicase_ATP-bd"/>
</dbReference>
<comment type="caution">
    <text evidence="2">The sequence shown here is derived from an EMBL/GenBank/DDBJ whole genome shotgun (WGS) entry which is preliminary data.</text>
</comment>
<dbReference type="InterPro" id="IPR027417">
    <property type="entry name" value="P-loop_NTPase"/>
</dbReference>
<dbReference type="Gene3D" id="3.40.50.10810">
    <property type="entry name" value="Tandem AAA-ATPase domain"/>
    <property type="match status" value="1"/>
</dbReference>
<name>A0ABQ7GKW9_DUNSA</name>
<dbReference type="PROSITE" id="PS51192">
    <property type="entry name" value="HELICASE_ATP_BIND_1"/>
    <property type="match status" value="1"/>
</dbReference>
<feature type="domain" description="Helicase ATP-binding" evidence="1">
    <location>
        <begin position="1"/>
        <end position="121"/>
    </location>
</feature>
<evidence type="ECO:0000313" key="2">
    <source>
        <dbReference type="EMBL" id="KAF5835258.1"/>
    </source>
</evidence>
<dbReference type="EMBL" id="MU069715">
    <property type="protein sequence ID" value="KAF5835258.1"/>
    <property type="molecule type" value="Genomic_DNA"/>
</dbReference>
<dbReference type="InterPro" id="IPR038718">
    <property type="entry name" value="SNF2-like_sf"/>
</dbReference>
<reference evidence="2" key="1">
    <citation type="submission" date="2017-08" db="EMBL/GenBank/DDBJ databases">
        <authorList>
            <person name="Polle J.E."/>
            <person name="Barry K."/>
            <person name="Cushman J."/>
            <person name="Schmutz J."/>
            <person name="Tran D."/>
            <person name="Hathwaick L.T."/>
            <person name="Yim W.C."/>
            <person name="Jenkins J."/>
            <person name="Mckie-Krisberg Z.M."/>
            <person name="Prochnik S."/>
            <person name="Lindquist E."/>
            <person name="Dockter R.B."/>
            <person name="Adam C."/>
            <person name="Molina H."/>
            <person name="Bunkerborg J."/>
            <person name="Jin E."/>
            <person name="Buchheim M."/>
            <person name="Magnuson J."/>
        </authorList>
    </citation>
    <scope>NUCLEOTIDE SEQUENCE</scope>
    <source>
        <strain evidence="2">CCAP 19/18</strain>
    </source>
</reference>
<proteinExistence type="predicted"/>
<accession>A0ABQ7GKW9</accession>
<dbReference type="PANTHER" id="PTHR10799">
    <property type="entry name" value="SNF2/RAD54 HELICASE FAMILY"/>
    <property type="match status" value="1"/>
</dbReference>
<dbReference type="SUPFAM" id="SSF52540">
    <property type="entry name" value="P-loop containing nucleoside triphosphate hydrolases"/>
    <property type="match status" value="3"/>
</dbReference>
<organism evidence="2 3">
    <name type="scientific">Dunaliella salina</name>
    <name type="common">Green alga</name>
    <name type="synonym">Protococcus salinus</name>
    <dbReference type="NCBI Taxonomy" id="3046"/>
    <lineage>
        <taxon>Eukaryota</taxon>
        <taxon>Viridiplantae</taxon>
        <taxon>Chlorophyta</taxon>
        <taxon>core chlorophytes</taxon>
        <taxon>Chlorophyceae</taxon>
        <taxon>CS clade</taxon>
        <taxon>Chlamydomonadales</taxon>
        <taxon>Dunaliellaceae</taxon>
        <taxon>Dunaliella</taxon>
    </lineage>
</organism>
<dbReference type="InterPro" id="IPR000330">
    <property type="entry name" value="SNF2_N"/>
</dbReference>
<evidence type="ECO:0000313" key="3">
    <source>
        <dbReference type="Proteomes" id="UP000815325"/>
    </source>
</evidence>
<evidence type="ECO:0000259" key="1">
    <source>
        <dbReference type="PROSITE" id="PS51192"/>
    </source>
</evidence>
<gene>
    <name evidence="2" type="ORF">DUNSADRAFT_7705</name>
</gene>
<dbReference type="Gene3D" id="3.40.50.300">
    <property type="entry name" value="P-loop containing nucleotide triphosphate hydrolases"/>
    <property type="match status" value="2"/>
</dbReference>